<feature type="non-terminal residue" evidence="1">
    <location>
        <position position="53"/>
    </location>
</feature>
<sequence>MRLIFLVVGKMKSGPERELVDEYLKRARPVARGLGFRGIEEIEVASGGGLDAE</sequence>
<organism evidence="1 2">
    <name type="scientific">Hyphomonas adhaerens</name>
    <dbReference type="NCBI Taxonomy" id="81029"/>
    <lineage>
        <taxon>Bacteria</taxon>
        <taxon>Pseudomonadati</taxon>
        <taxon>Pseudomonadota</taxon>
        <taxon>Alphaproteobacteria</taxon>
        <taxon>Hyphomonadales</taxon>
        <taxon>Hyphomonadaceae</taxon>
        <taxon>Hyphomonas</taxon>
    </lineage>
</organism>
<accession>A0A3B9GVT4</accession>
<dbReference type="GO" id="GO:0008168">
    <property type="term" value="F:methyltransferase activity"/>
    <property type="evidence" value="ECO:0007669"/>
    <property type="project" value="UniProtKB-KW"/>
</dbReference>
<dbReference type="EMBL" id="DMAN01000112">
    <property type="protein sequence ID" value="HAE26522.1"/>
    <property type="molecule type" value="Genomic_DNA"/>
</dbReference>
<keyword evidence="1" id="KW-0808">Transferase</keyword>
<dbReference type="AlphaFoldDB" id="A0A3B9GVT4"/>
<proteinExistence type="predicted"/>
<comment type="caution">
    <text evidence="1">The sequence shown here is derived from an EMBL/GenBank/DDBJ whole genome shotgun (WGS) entry which is preliminary data.</text>
</comment>
<protein>
    <submittedName>
        <fullName evidence="1">23S rRNA (Pseudouridine(1915)-N(3))-methyltransferase RlmH</fullName>
    </submittedName>
</protein>
<keyword evidence="1" id="KW-0489">Methyltransferase</keyword>
<dbReference type="Proteomes" id="UP000259610">
    <property type="component" value="Unassembled WGS sequence"/>
</dbReference>
<evidence type="ECO:0000313" key="2">
    <source>
        <dbReference type="Proteomes" id="UP000259610"/>
    </source>
</evidence>
<dbReference type="GO" id="GO:0032259">
    <property type="term" value="P:methylation"/>
    <property type="evidence" value="ECO:0007669"/>
    <property type="project" value="UniProtKB-KW"/>
</dbReference>
<gene>
    <name evidence="1" type="ORF">DCG58_05130</name>
</gene>
<evidence type="ECO:0000313" key="1">
    <source>
        <dbReference type="EMBL" id="HAE26522.1"/>
    </source>
</evidence>
<reference evidence="1 2" key="1">
    <citation type="journal article" date="2018" name="Nat. Biotechnol.">
        <title>A standardized bacterial taxonomy based on genome phylogeny substantially revises the tree of life.</title>
        <authorList>
            <person name="Parks D.H."/>
            <person name="Chuvochina M."/>
            <person name="Waite D.W."/>
            <person name="Rinke C."/>
            <person name="Skarshewski A."/>
            <person name="Chaumeil P.A."/>
            <person name="Hugenholtz P."/>
        </authorList>
    </citation>
    <scope>NUCLEOTIDE SEQUENCE [LARGE SCALE GENOMIC DNA]</scope>
    <source>
        <strain evidence="1">UBA8733</strain>
    </source>
</reference>
<name>A0A3B9GVT4_9PROT</name>